<dbReference type="PROSITE" id="PS51257">
    <property type="entry name" value="PROKAR_LIPOPROTEIN"/>
    <property type="match status" value="1"/>
</dbReference>
<evidence type="ECO:0000313" key="3">
    <source>
        <dbReference type="EMBL" id="SEH60246.1"/>
    </source>
</evidence>
<feature type="domain" description="DUF5689" evidence="2">
    <location>
        <begin position="43"/>
        <end position="282"/>
    </location>
</feature>
<proteinExistence type="predicted"/>
<evidence type="ECO:0000313" key="4">
    <source>
        <dbReference type="Proteomes" id="UP000198555"/>
    </source>
</evidence>
<name>A0A1H6JDF7_9FLAO</name>
<protein>
    <recommendedName>
        <fullName evidence="2">DUF5689 domain-containing protein</fullName>
    </recommendedName>
</protein>
<feature type="signal peptide" evidence="1">
    <location>
        <begin position="1"/>
        <end position="26"/>
    </location>
</feature>
<reference evidence="4" key="1">
    <citation type="submission" date="2016-10" db="EMBL/GenBank/DDBJ databases">
        <authorList>
            <person name="Varghese N."/>
            <person name="Submissions S."/>
        </authorList>
    </citation>
    <scope>NUCLEOTIDE SEQUENCE [LARGE SCALE GENOMIC DNA]</scope>
    <source>
        <strain evidence="4">DSM 19326</strain>
    </source>
</reference>
<dbReference type="Proteomes" id="UP000198555">
    <property type="component" value="Unassembled WGS sequence"/>
</dbReference>
<accession>A0A1H6JDF7</accession>
<dbReference type="STRING" id="420404.SAMN05421793_11449"/>
<keyword evidence="1" id="KW-0732">Signal</keyword>
<dbReference type="Pfam" id="PF18942">
    <property type="entry name" value="DUF5689"/>
    <property type="match status" value="1"/>
</dbReference>
<keyword evidence="4" id="KW-1185">Reference proteome</keyword>
<sequence>MKTKIYLKTAIFAIAGFITLSSCVKSDDYETPQVTCTDNLGTVNHTLAELSAKAKQNATEADIISEDYVVEGYVASTDVTGNIYKQIFIQDQPSNPTVGFEIDVDNSYLYTDWPVGAKVKLNLKGLVVVKYNGANKIGQYDPTYQGAGQVGRINPTKLSKYMARQCGADGFPILATMVPKEFNSISAALASTGNINTLVKINNVQFNTPELTKNFTDVGGYASGYDRNIIDQSAGLLVLRISAYASFSSNAISPKYQGSGSVTMILSKYNSTPQGYIRGLSDLDLNGTRFSFDNLENFESYATSTDNFLPKYYNLSVTGSKKWFVQTYNSNKYLQISGLNAGLTKTQFAIPVADFAKTKKLSFKTNAGYYNGDVLKVYWSSNYNPATPAAATLNDITSQFDISKGKVPGGTGSNYEDAFRPSGIGNLPNGTTGSGYIIFEYNSNHSSSNPSGISTVMQLDDINIF</sequence>
<gene>
    <name evidence="3" type="ORF">SAMN05421793_11449</name>
</gene>
<organism evidence="3 4">
    <name type="scientific">Epilithonimonas hominis</name>
    <dbReference type="NCBI Taxonomy" id="420404"/>
    <lineage>
        <taxon>Bacteria</taxon>
        <taxon>Pseudomonadati</taxon>
        <taxon>Bacteroidota</taxon>
        <taxon>Flavobacteriia</taxon>
        <taxon>Flavobacteriales</taxon>
        <taxon>Weeksellaceae</taxon>
        <taxon>Chryseobacterium group</taxon>
        <taxon>Epilithonimonas</taxon>
    </lineage>
</organism>
<dbReference type="AlphaFoldDB" id="A0A1H6JDF7"/>
<dbReference type="EMBL" id="FNWX01000014">
    <property type="protein sequence ID" value="SEH60246.1"/>
    <property type="molecule type" value="Genomic_DNA"/>
</dbReference>
<dbReference type="NCBIfam" id="NF038128">
    <property type="entry name" value="choice_anch_J"/>
    <property type="match status" value="1"/>
</dbReference>
<dbReference type="RefSeq" id="WP_089769627.1">
    <property type="nucleotide sequence ID" value="NZ_FNWX01000014.1"/>
</dbReference>
<evidence type="ECO:0000256" key="1">
    <source>
        <dbReference type="SAM" id="SignalP"/>
    </source>
</evidence>
<dbReference type="InterPro" id="IPR043744">
    <property type="entry name" value="DUF5689"/>
</dbReference>
<evidence type="ECO:0000259" key="2">
    <source>
        <dbReference type="Pfam" id="PF18942"/>
    </source>
</evidence>
<feature type="chain" id="PRO_5011765755" description="DUF5689 domain-containing protein" evidence="1">
    <location>
        <begin position="27"/>
        <end position="465"/>
    </location>
</feature>